<feature type="domain" description="Pyruvate/ketoisovalerate oxidoreductase catalytic" evidence="2">
    <location>
        <begin position="12"/>
        <end position="176"/>
    </location>
</feature>
<dbReference type="STRING" id="1817892.AUK40_05385"/>
<dbReference type="GO" id="GO:0016625">
    <property type="term" value="F:oxidoreductase activity, acting on the aldehyde or oxo group of donors, iron-sulfur protein as acceptor"/>
    <property type="evidence" value="ECO:0007669"/>
    <property type="project" value="InterPro"/>
</dbReference>
<dbReference type="InterPro" id="IPR052554">
    <property type="entry name" value="2-oxoglutarate_synth_KorC"/>
</dbReference>
<reference evidence="3 4" key="1">
    <citation type="journal article" date="2016" name="Environ. Microbiol.">
        <title>Genomic resolution of a cold subsurface aquifer community provides metabolic insights for novel microbes adapted to high CO concentrations.</title>
        <authorList>
            <person name="Probst A.J."/>
            <person name="Castelle C.J."/>
            <person name="Singh A."/>
            <person name="Brown C.T."/>
            <person name="Anantharaman K."/>
            <person name="Sharon I."/>
            <person name="Hug L.A."/>
            <person name="Burstein D."/>
            <person name="Emerson J.B."/>
            <person name="Thomas B.C."/>
            <person name="Banfield J.F."/>
        </authorList>
    </citation>
    <scope>NUCLEOTIDE SEQUENCE [LARGE SCALE GENOMIC DNA]</scope>
    <source>
        <strain evidence="3">CG2_30_54_11</strain>
    </source>
</reference>
<organism evidence="3 4">
    <name type="scientific">Candidatus Wirthbacteria bacterium CG2_30_54_11</name>
    <dbReference type="NCBI Taxonomy" id="1817892"/>
    <lineage>
        <taxon>Bacteria</taxon>
        <taxon>Candidatus Wirthbacteria</taxon>
    </lineage>
</organism>
<dbReference type="InterPro" id="IPR002869">
    <property type="entry name" value="Pyrv_flavodox_OxRed_cen"/>
</dbReference>
<dbReference type="NCBIfam" id="TIGR02175">
    <property type="entry name" value="PorC_KorC"/>
    <property type="match status" value="1"/>
</dbReference>
<dbReference type="Gene3D" id="3.40.920.10">
    <property type="entry name" value="Pyruvate-ferredoxin oxidoreductase, PFOR, domain III"/>
    <property type="match status" value="1"/>
</dbReference>
<gene>
    <name evidence="3" type="ORF">AUK40_05385</name>
</gene>
<dbReference type="PANTHER" id="PTHR42730">
    <property type="entry name" value="2-OXOGLUTARATE SYNTHASE SUBUNIT KORC"/>
    <property type="match status" value="1"/>
</dbReference>
<protein>
    <submittedName>
        <fullName evidence="3">2-oxoacid:ferredoxin oxidoreductase subunit gamma</fullName>
    </submittedName>
</protein>
<comment type="caution">
    <text evidence="3">The sequence shown here is derived from an EMBL/GenBank/DDBJ whole genome shotgun (WGS) entry which is preliminary data.</text>
</comment>
<sequence length="180" mass="19262">MNTMSFRFAGFGGQGVLLMGMMLTYAGMEEGKHVTWLPSYGAEMRGGTANCTVVVSDDEVASPVAESPDVVVVMNEPSLEKFEPLVRPGGWLFINSSLVKKAVKRTDVQVVSIDATNIAYELKNARTANMVMLGAVVGRTGTVQLSVVESSLLPVLGTSKKALVEINIQALRRGREIAKG</sequence>
<dbReference type="InterPro" id="IPR011894">
    <property type="entry name" value="PorC_KorC"/>
</dbReference>
<dbReference type="SUPFAM" id="SSF53323">
    <property type="entry name" value="Pyruvate-ferredoxin oxidoreductase, PFOR, domain III"/>
    <property type="match status" value="1"/>
</dbReference>
<dbReference type="EMBL" id="MNZT01000096">
    <property type="protein sequence ID" value="OIP95992.1"/>
    <property type="molecule type" value="Genomic_DNA"/>
</dbReference>
<evidence type="ECO:0000256" key="1">
    <source>
        <dbReference type="ARBA" id="ARBA00023002"/>
    </source>
</evidence>
<evidence type="ECO:0000259" key="2">
    <source>
        <dbReference type="Pfam" id="PF01558"/>
    </source>
</evidence>
<proteinExistence type="predicted"/>
<dbReference type="AlphaFoldDB" id="A0A1J5IXK6"/>
<keyword evidence="1" id="KW-0560">Oxidoreductase</keyword>
<dbReference type="Pfam" id="PF01558">
    <property type="entry name" value="POR"/>
    <property type="match status" value="1"/>
</dbReference>
<evidence type="ECO:0000313" key="3">
    <source>
        <dbReference type="EMBL" id="OIP95992.1"/>
    </source>
</evidence>
<accession>A0A1J5IXK6</accession>
<evidence type="ECO:0000313" key="4">
    <source>
        <dbReference type="Proteomes" id="UP000183245"/>
    </source>
</evidence>
<dbReference type="PANTHER" id="PTHR42730:SF1">
    <property type="entry name" value="2-OXOGLUTARATE SYNTHASE SUBUNIT KORC"/>
    <property type="match status" value="1"/>
</dbReference>
<name>A0A1J5IXK6_9BACT</name>
<dbReference type="Proteomes" id="UP000183245">
    <property type="component" value="Unassembled WGS sequence"/>
</dbReference>
<dbReference type="InterPro" id="IPR019752">
    <property type="entry name" value="Pyrv/ketoisovalerate_OxRed_cat"/>
</dbReference>